<dbReference type="AlphaFoldDB" id="A0A225WRV9"/>
<dbReference type="Proteomes" id="UP000198211">
    <property type="component" value="Unassembled WGS sequence"/>
</dbReference>
<keyword evidence="2" id="KW-1185">Reference proteome</keyword>
<gene>
    <name evidence="1" type="ORF">PHMEG_0005237</name>
</gene>
<proteinExistence type="predicted"/>
<sequence>MRLNIHMEEALSYDEKKTVCCLEGRVLLALLNDPPGFLKKIVGIPALLCKTRAYNTTLGLTSIGATISDYVAIDTVYTSGRQNVYTFRVQGTICHRIGSVLPEDGAEPSFAQGYVYYKDMEH</sequence>
<evidence type="ECO:0000313" key="1">
    <source>
        <dbReference type="EMBL" id="OWZ20365.1"/>
    </source>
</evidence>
<protein>
    <submittedName>
        <fullName evidence="1">Helitron helicase</fullName>
    </submittedName>
</protein>
<dbReference type="STRING" id="4795.A0A225WRV9"/>
<name>A0A225WRV9_9STRA</name>
<organism evidence="1 2">
    <name type="scientific">Phytophthora megakarya</name>
    <dbReference type="NCBI Taxonomy" id="4795"/>
    <lineage>
        <taxon>Eukaryota</taxon>
        <taxon>Sar</taxon>
        <taxon>Stramenopiles</taxon>
        <taxon>Oomycota</taxon>
        <taxon>Peronosporomycetes</taxon>
        <taxon>Peronosporales</taxon>
        <taxon>Peronosporaceae</taxon>
        <taxon>Phytophthora</taxon>
    </lineage>
</organism>
<reference evidence="2" key="1">
    <citation type="submission" date="2017-03" db="EMBL/GenBank/DDBJ databases">
        <title>Phytopthora megakarya and P. palmivora, two closely related causual agents of cacao black pod achieved similar genome size and gene model numbers by different mechanisms.</title>
        <authorList>
            <person name="Ali S."/>
            <person name="Shao J."/>
            <person name="Larry D.J."/>
            <person name="Kronmiller B."/>
            <person name="Shen D."/>
            <person name="Strem M.D."/>
            <person name="Melnick R.L."/>
            <person name="Guiltinan M.J."/>
            <person name="Tyler B.M."/>
            <person name="Meinhardt L.W."/>
            <person name="Bailey B.A."/>
        </authorList>
    </citation>
    <scope>NUCLEOTIDE SEQUENCE [LARGE SCALE GENOMIC DNA]</scope>
    <source>
        <strain evidence="2">zdho120</strain>
    </source>
</reference>
<dbReference type="OrthoDB" id="8040188at2759"/>
<dbReference type="EMBL" id="NBNE01000332">
    <property type="protein sequence ID" value="OWZ20365.1"/>
    <property type="molecule type" value="Genomic_DNA"/>
</dbReference>
<comment type="caution">
    <text evidence="1">The sequence shown here is derived from an EMBL/GenBank/DDBJ whole genome shotgun (WGS) entry which is preliminary data.</text>
</comment>
<dbReference type="GO" id="GO:0004386">
    <property type="term" value="F:helicase activity"/>
    <property type="evidence" value="ECO:0007669"/>
    <property type="project" value="UniProtKB-KW"/>
</dbReference>
<keyword evidence="1" id="KW-0067">ATP-binding</keyword>
<accession>A0A225WRV9</accession>
<keyword evidence="1" id="KW-0347">Helicase</keyword>
<dbReference type="PANTHER" id="PTHR45786:SF74">
    <property type="entry name" value="ATP-DEPENDENT DNA HELICASE"/>
    <property type="match status" value="1"/>
</dbReference>
<dbReference type="PANTHER" id="PTHR45786">
    <property type="entry name" value="DNA BINDING PROTEIN-LIKE"/>
    <property type="match status" value="1"/>
</dbReference>
<keyword evidence="1" id="KW-0378">Hydrolase</keyword>
<keyword evidence="1" id="KW-0547">Nucleotide-binding</keyword>
<evidence type="ECO:0000313" key="2">
    <source>
        <dbReference type="Proteomes" id="UP000198211"/>
    </source>
</evidence>